<dbReference type="AlphaFoldDB" id="A0A0V1AW75"/>
<sequence length="130" mass="15832">MQCVVTECRIFSLSTIKLLHEVVMNFNDQQCNESVSFTKFEKSDRIRWIFTVWLRNSRPLLPVRWVEYRQADVTVWIDVRMWNRRVEDKSRRFDWIIRREGNPQLQQRAFPKGAINLLVNLRHSNNEHFP</sequence>
<proteinExistence type="predicted"/>
<dbReference type="InParanoid" id="A0A0V1AW75"/>
<reference evidence="1 2" key="1">
    <citation type="submission" date="2015-01" db="EMBL/GenBank/DDBJ databases">
        <title>Evolution of Trichinella species and genotypes.</title>
        <authorList>
            <person name="Korhonen P.K."/>
            <person name="Edoardo P."/>
            <person name="Giuseppe L.R."/>
            <person name="Gasser R.B."/>
        </authorList>
    </citation>
    <scope>NUCLEOTIDE SEQUENCE [LARGE SCALE GENOMIC DNA]</scope>
    <source>
        <strain evidence="1">ISS3</strain>
    </source>
</reference>
<keyword evidence="2" id="KW-1185">Reference proteome</keyword>
<evidence type="ECO:0000313" key="2">
    <source>
        <dbReference type="Proteomes" id="UP000054776"/>
    </source>
</evidence>
<comment type="caution">
    <text evidence="1">The sequence shown here is derived from an EMBL/GenBank/DDBJ whole genome shotgun (WGS) entry which is preliminary data.</text>
</comment>
<dbReference type="Proteomes" id="UP000054776">
    <property type="component" value="Unassembled WGS sequence"/>
</dbReference>
<evidence type="ECO:0000313" key="1">
    <source>
        <dbReference type="EMBL" id="KRY28957.1"/>
    </source>
</evidence>
<organism evidence="1 2">
    <name type="scientific">Trichinella spiralis</name>
    <name type="common">Trichina worm</name>
    <dbReference type="NCBI Taxonomy" id="6334"/>
    <lineage>
        <taxon>Eukaryota</taxon>
        <taxon>Metazoa</taxon>
        <taxon>Ecdysozoa</taxon>
        <taxon>Nematoda</taxon>
        <taxon>Enoplea</taxon>
        <taxon>Dorylaimia</taxon>
        <taxon>Trichinellida</taxon>
        <taxon>Trichinellidae</taxon>
        <taxon>Trichinella</taxon>
    </lineage>
</organism>
<dbReference type="EMBL" id="JYDH01000185">
    <property type="protein sequence ID" value="KRY28957.1"/>
    <property type="molecule type" value="Genomic_DNA"/>
</dbReference>
<name>A0A0V1AW75_TRISP</name>
<gene>
    <name evidence="1" type="ORF">T01_773</name>
</gene>
<protein>
    <submittedName>
        <fullName evidence="1">Uncharacterized protein</fullName>
    </submittedName>
</protein>
<accession>A0A0V1AW75</accession>